<organism evidence="2 3">
    <name type="scientific">Novosphingobium panipatense</name>
    <dbReference type="NCBI Taxonomy" id="428991"/>
    <lineage>
        <taxon>Bacteria</taxon>
        <taxon>Pseudomonadati</taxon>
        <taxon>Pseudomonadota</taxon>
        <taxon>Alphaproteobacteria</taxon>
        <taxon>Sphingomonadales</taxon>
        <taxon>Sphingomonadaceae</taxon>
        <taxon>Novosphingobium</taxon>
    </lineage>
</organism>
<evidence type="ECO:0000256" key="1">
    <source>
        <dbReference type="SAM" id="Phobius"/>
    </source>
</evidence>
<evidence type="ECO:0000313" key="3">
    <source>
        <dbReference type="Proteomes" id="UP001157910"/>
    </source>
</evidence>
<feature type="transmembrane region" description="Helical" evidence="1">
    <location>
        <begin position="46"/>
        <end position="66"/>
    </location>
</feature>
<feature type="transmembrane region" description="Helical" evidence="1">
    <location>
        <begin position="86"/>
        <end position="107"/>
    </location>
</feature>
<reference evidence="2 3" key="1">
    <citation type="submission" date="2017-05" db="EMBL/GenBank/DDBJ databases">
        <authorList>
            <person name="Varghese N."/>
            <person name="Submissions S."/>
        </authorList>
    </citation>
    <scope>NUCLEOTIDE SEQUENCE [LARGE SCALE GENOMIC DNA]</scope>
    <source>
        <strain evidence="2 3">SM16</strain>
    </source>
</reference>
<feature type="transmembrane region" description="Helical" evidence="1">
    <location>
        <begin position="119"/>
        <end position="136"/>
    </location>
</feature>
<feature type="transmembrane region" description="Helical" evidence="1">
    <location>
        <begin position="311"/>
        <end position="332"/>
    </location>
</feature>
<keyword evidence="1" id="KW-1133">Transmembrane helix</keyword>
<keyword evidence="3" id="KW-1185">Reference proteome</keyword>
<evidence type="ECO:0008006" key="4">
    <source>
        <dbReference type="Google" id="ProtNLM"/>
    </source>
</evidence>
<dbReference type="EMBL" id="FXUI01000006">
    <property type="protein sequence ID" value="SMP71761.1"/>
    <property type="molecule type" value="Genomic_DNA"/>
</dbReference>
<dbReference type="RefSeq" id="WP_283406289.1">
    <property type="nucleotide sequence ID" value="NZ_FXUI01000006.1"/>
</dbReference>
<proteinExistence type="predicted"/>
<gene>
    <name evidence="2" type="ORF">SAMN06296065_10661</name>
</gene>
<sequence length="534" mass="57372">MREAALKPGALSSRGALRAVGATILVLVFAGLCGRVLNFPLNRDENLFVTVSAMSTFDNLYTVLGYNHLPYLPWLLGAIYRVTGSVHYLLVGRLLVLAAWLVAILGLRSIARQQAAGAAVFWAATSLLIGNILLLGSPGTMVTNNFLPIPAAIWAFRFLLKGMDEAAPKPVSCAVAGVLVSVAVGLKANYIFLAPLFAAATVLAPLKRPLTQRLLRQCLALAIGGILGALPILMLVASGPQTFFAHTLRYFTEMQAIYWSVSTEPKVTSLAQKLLLAESVWASGASLLVLAGLFVLPALQLARAERPGGRLVLGWPVWLAAALSLCGIIVAFVPTPSFPQYFVPPIPFLLIGLILLRAPTRQDNPEAADAILVALGLVALLCSATRLAPGLVDFVRPGNWRSITIHDEMRGMSRRAGVREGELGVTLTPVLALEAGLKVPPQFAAGQFVYRVADYLPADDRPYYTTTSPTRLQEFLNASPPATIVISGEEDIEEPFEHYARRHGYVEFTGSRPEGPRLFRRAISTAAVNADPAP</sequence>
<protein>
    <recommendedName>
        <fullName evidence="4">Glycosyltransferase RgtA/B/C/D-like domain-containing protein</fullName>
    </recommendedName>
</protein>
<evidence type="ECO:0000313" key="2">
    <source>
        <dbReference type="EMBL" id="SMP71761.1"/>
    </source>
</evidence>
<feature type="transmembrane region" description="Helical" evidence="1">
    <location>
        <begin position="15"/>
        <end position="34"/>
    </location>
</feature>
<name>A0ABY1QID1_9SPHN</name>
<keyword evidence="1" id="KW-0812">Transmembrane</keyword>
<dbReference type="Proteomes" id="UP001157910">
    <property type="component" value="Unassembled WGS sequence"/>
</dbReference>
<feature type="transmembrane region" description="Helical" evidence="1">
    <location>
        <begin position="368"/>
        <end position="388"/>
    </location>
</feature>
<feature type="transmembrane region" description="Helical" evidence="1">
    <location>
        <begin position="338"/>
        <end position="356"/>
    </location>
</feature>
<feature type="transmembrane region" description="Helical" evidence="1">
    <location>
        <begin position="218"/>
        <end position="237"/>
    </location>
</feature>
<keyword evidence="1" id="KW-0472">Membrane</keyword>
<accession>A0ABY1QID1</accession>
<feature type="transmembrane region" description="Helical" evidence="1">
    <location>
        <begin position="280"/>
        <end position="299"/>
    </location>
</feature>
<comment type="caution">
    <text evidence="2">The sequence shown here is derived from an EMBL/GenBank/DDBJ whole genome shotgun (WGS) entry which is preliminary data.</text>
</comment>